<evidence type="ECO:0000256" key="8">
    <source>
        <dbReference type="ARBA" id="ARBA00023214"/>
    </source>
</evidence>
<evidence type="ECO:0000256" key="4">
    <source>
        <dbReference type="ARBA" id="ARBA00022989"/>
    </source>
</evidence>
<sequence>MINGRNWTPPNGSRQTMQDHLPRRSRRQRMNRRLRHLYLSAAQLRRQVPVWIAAILIGLVAYVFALGSHWSHDLFFKAYDASPYWSLLITPAGLALAIWIMRRFFPSSAGGGIPQSIAALEPGMEKLREYCFTLKAAFGKVLLTLIGISSGATFGYEGPIVQVGAAIKYSLNRKAAQRHEGAARSFILAGGAAGVAAAFNAPLAGIVFAIEEMGRIFDMRASSTILLSVIVAGLTTFAINGNYSYFGIVHVAMDNQQAWLAIPACGVVGGLIGGLACRVLLALSSRLPGPLHGWRIRYPIRFAAGCGLALAVIGIVSHGSTFGTGYFRARDIIEGHGAALQDYGVLKLISMFVSHISAVPGGMFAPSLAVGAGFGLNMSQLLPFLPQSMVVLLGMVGFFAGMTRAPMTGFVIVMEMTDTSGMIIPLMATALIAASVSRLVSRRALYDGQVRLFLPQWRTQAGQIDQPAART</sequence>
<evidence type="ECO:0000256" key="2">
    <source>
        <dbReference type="ARBA" id="ARBA00022448"/>
    </source>
</evidence>
<evidence type="ECO:0000256" key="7">
    <source>
        <dbReference type="ARBA" id="ARBA00023173"/>
    </source>
</evidence>
<dbReference type="CDD" id="cd01034">
    <property type="entry name" value="EriC_like"/>
    <property type="match status" value="1"/>
</dbReference>
<evidence type="ECO:0000256" key="6">
    <source>
        <dbReference type="ARBA" id="ARBA00023136"/>
    </source>
</evidence>
<comment type="caution">
    <text evidence="12">The sequence shown here is derived from an EMBL/GenBank/DDBJ whole genome shotgun (WGS) entry which is preliminary data.</text>
</comment>
<keyword evidence="3 11" id="KW-0812">Transmembrane</keyword>
<dbReference type="AlphaFoldDB" id="A0A202BC77"/>
<accession>A0A202BC77</accession>
<feature type="transmembrane region" description="Helical" evidence="11">
    <location>
        <begin position="348"/>
        <end position="369"/>
    </location>
</feature>
<dbReference type="InterPro" id="IPR014743">
    <property type="entry name" value="Cl-channel_core"/>
</dbReference>
<dbReference type="InterPro" id="IPR050368">
    <property type="entry name" value="ClC-type_chloride_channel"/>
</dbReference>
<dbReference type="Pfam" id="PF00654">
    <property type="entry name" value="Voltage_CLC"/>
    <property type="match status" value="1"/>
</dbReference>
<keyword evidence="8" id="KW-0868">Chloride</keyword>
<feature type="transmembrane region" description="Helical" evidence="11">
    <location>
        <begin position="422"/>
        <end position="441"/>
    </location>
</feature>
<feature type="transmembrane region" description="Helical" evidence="11">
    <location>
        <begin position="48"/>
        <end position="70"/>
    </location>
</feature>
<dbReference type="PANTHER" id="PTHR43427">
    <property type="entry name" value="CHLORIDE CHANNEL PROTEIN CLC-E"/>
    <property type="match status" value="1"/>
</dbReference>
<evidence type="ECO:0008006" key="14">
    <source>
        <dbReference type="Google" id="ProtNLM"/>
    </source>
</evidence>
<feature type="transmembrane region" description="Helical" evidence="11">
    <location>
        <begin position="381"/>
        <end position="402"/>
    </location>
</feature>
<proteinExistence type="predicted"/>
<feature type="transmembrane region" description="Helical" evidence="11">
    <location>
        <begin position="186"/>
        <end position="209"/>
    </location>
</feature>
<keyword evidence="13" id="KW-1185">Reference proteome</keyword>
<evidence type="ECO:0000256" key="3">
    <source>
        <dbReference type="ARBA" id="ARBA00022692"/>
    </source>
</evidence>
<feature type="transmembrane region" description="Helical" evidence="11">
    <location>
        <begin position="82"/>
        <end position="101"/>
    </location>
</feature>
<keyword evidence="9" id="KW-0407">Ion channel</keyword>
<dbReference type="Gene3D" id="1.10.3080.10">
    <property type="entry name" value="Clc chloride channel"/>
    <property type="match status" value="1"/>
</dbReference>
<dbReference type="PRINTS" id="PR00762">
    <property type="entry name" value="CLCHANNEL"/>
</dbReference>
<evidence type="ECO:0000256" key="5">
    <source>
        <dbReference type="ARBA" id="ARBA00023065"/>
    </source>
</evidence>
<organism evidence="12 13">
    <name type="scientific">Chromobacterium violaceum</name>
    <dbReference type="NCBI Taxonomy" id="536"/>
    <lineage>
        <taxon>Bacteria</taxon>
        <taxon>Pseudomonadati</taxon>
        <taxon>Pseudomonadota</taxon>
        <taxon>Betaproteobacteria</taxon>
        <taxon>Neisseriales</taxon>
        <taxon>Chromobacteriaceae</taxon>
        <taxon>Chromobacterium</taxon>
    </lineage>
</organism>
<evidence type="ECO:0000256" key="10">
    <source>
        <dbReference type="SAM" id="MobiDB-lite"/>
    </source>
</evidence>
<feature type="transmembrane region" description="Helical" evidence="11">
    <location>
        <begin position="259"/>
        <end position="281"/>
    </location>
</feature>
<dbReference type="PANTHER" id="PTHR43427:SF6">
    <property type="entry name" value="CHLORIDE CHANNEL PROTEIN CLC-E"/>
    <property type="match status" value="1"/>
</dbReference>
<dbReference type="Proteomes" id="UP000196342">
    <property type="component" value="Unassembled WGS sequence"/>
</dbReference>
<dbReference type="EMBL" id="NHOO01000005">
    <property type="protein sequence ID" value="OVE49088.1"/>
    <property type="molecule type" value="Genomic_DNA"/>
</dbReference>
<keyword evidence="4 11" id="KW-1133">Transmembrane helix</keyword>
<name>A0A202BC77_CHRVL</name>
<reference evidence="12 13" key="1">
    <citation type="submission" date="2017-05" db="EMBL/GenBank/DDBJ databases">
        <title>Chromobacterium violaceum GHPS1 isolated from Hydrocarbon polluted soil in French Guiana display an awesome secondary metabolite arsenal and a battery of drug and heavy-metal-resistance and detoxification of xenobiotics proteins.</title>
        <authorList>
            <person name="Belbahri L."/>
        </authorList>
    </citation>
    <scope>NUCLEOTIDE SEQUENCE [LARGE SCALE GENOMIC DNA]</scope>
    <source>
        <strain evidence="12 13">GHPS1</strain>
    </source>
</reference>
<evidence type="ECO:0000256" key="1">
    <source>
        <dbReference type="ARBA" id="ARBA00004141"/>
    </source>
</evidence>
<feature type="transmembrane region" description="Helical" evidence="11">
    <location>
        <begin position="221"/>
        <end position="239"/>
    </location>
</feature>
<gene>
    <name evidence="12" type="ORF">CBW21_07720</name>
</gene>
<keyword evidence="7" id="KW-0869">Chloride channel</keyword>
<dbReference type="GO" id="GO:0005254">
    <property type="term" value="F:chloride channel activity"/>
    <property type="evidence" value="ECO:0007669"/>
    <property type="project" value="UniProtKB-KW"/>
</dbReference>
<feature type="transmembrane region" description="Helical" evidence="11">
    <location>
        <begin position="302"/>
        <end position="328"/>
    </location>
</feature>
<dbReference type="SUPFAM" id="SSF81340">
    <property type="entry name" value="Clc chloride channel"/>
    <property type="match status" value="1"/>
</dbReference>
<dbReference type="InterPro" id="IPR001807">
    <property type="entry name" value="ClC"/>
</dbReference>
<comment type="subcellular location">
    <subcellularLocation>
        <location evidence="1">Membrane</location>
        <topology evidence="1">Multi-pass membrane protein</topology>
    </subcellularLocation>
</comment>
<evidence type="ECO:0000256" key="9">
    <source>
        <dbReference type="ARBA" id="ARBA00023303"/>
    </source>
</evidence>
<keyword evidence="2" id="KW-0813">Transport</keyword>
<dbReference type="GO" id="GO:0034707">
    <property type="term" value="C:chloride channel complex"/>
    <property type="evidence" value="ECO:0007669"/>
    <property type="project" value="UniProtKB-KW"/>
</dbReference>
<evidence type="ECO:0000313" key="13">
    <source>
        <dbReference type="Proteomes" id="UP000196342"/>
    </source>
</evidence>
<feature type="compositionally biased region" description="Polar residues" evidence="10">
    <location>
        <begin position="1"/>
        <end position="18"/>
    </location>
</feature>
<keyword evidence="5" id="KW-0406">Ion transport</keyword>
<keyword evidence="6 11" id="KW-0472">Membrane</keyword>
<evidence type="ECO:0000313" key="12">
    <source>
        <dbReference type="EMBL" id="OVE49088.1"/>
    </source>
</evidence>
<feature type="region of interest" description="Disordered" evidence="10">
    <location>
        <begin position="1"/>
        <end position="26"/>
    </location>
</feature>
<protein>
    <recommendedName>
        <fullName evidence="14">Chloride channel protein</fullName>
    </recommendedName>
</protein>
<evidence type="ECO:0000256" key="11">
    <source>
        <dbReference type="SAM" id="Phobius"/>
    </source>
</evidence>
<feature type="transmembrane region" description="Helical" evidence="11">
    <location>
        <begin position="137"/>
        <end position="156"/>
    </location>
</feature>